<dbReference type="Proteomes" id="UP000238730">
    <property type="component" value="Unassembled WGS sequence"/>
</dbReference>
<keyword evidence="1" id="KW-0175">Coiled coil</keyword>
<gene>
    <name evidence="2" type="ORF">BTO08_20620</name>
</gene>
<dbReference type="EMBL" id="MSCJ01000003">
    <property type="protein sequence ID" value="PQJ62632.1"/>
    <property type="molecule type" value="Genomic_DNA"/>
</dbReference>
<sequence>MLVEQRDFTLLGKNQRHAHISVIPTGKLRVNILEDNAEQEAEFSQLWFSKTGTKTLLVCRDESKINWQLDLRNQDAKELEHLIESAQEDYEILMRDL</sequence>
<protein>
    <submittedName>
        <fullName evidence="2">Uncharacterized protein</fullName>
    </submittedName>
</protein>
<proteinExistence type="predicted"/>
<dbReference type="RefSeq" id="WP_105062422.1">
    <property type="nucleotide sequence ID" value="NZ_MSCJ01000003.1"/>
</dbReference>
<dbReference type="OrthoDB" id="5887304at2"/>
<evidence type="ECO:0000313" key="2">
    <source>
        <dbReference type="EMBL" id="PQJ62632.1"/>
    </source>
</evidence>
<comment type="caution">
    <text evidence="2">The sequence shown here is derived from an EMBL/GenBank/DDBJ whole genome shotgun (WGS) entry which is preliminary data.</text>
</comment>
<evidence type="ECO:0000313" key="3">
    <source>
        <dbReference type="Proteomes" id="UP000238730"/>
    </source>
</evidence>
<name>A0A2S7VLH9_PHOAN</name>
<reference evidence="2 3" key="1">
    <citation type="submission" date="2016-12" db="EMBL/GenBank/DDBJ databases">
        <title>Diversity of luminous bacteria.</title>
        <authorList>
            <person name="Yoshizawa S."/>
            <person name="Kogure K."/>
        </authorList>
    </citation>
    <scope>NUCLEOTIDE SEQUENCE [LARGE SCALE GENOMIC DNA]</scope>
    <source>
        <strain evidence="2 3">LC1-200</strain>
    </source>
</reference>
<dbReference type="AlphaFoldDB" id="A0A2S7VLH9"/>
<evidence type="ECO:0000256" key="1">
    <source>
        <dbReference type="SAM" id="Coils"/>
    </source>
</evidence>
<feature type="coiled-coil region" evidence="1">
    <location>
        <begin position="69"/>
        <end position="96"/>
    </location>
</feature>
<accession>A0A2S7VLH9</accession>
<organism evidence="2 3">
    <name type="scientific">Photobacterium angustum</name>
    <dbReference type="NCBI Taxonomy" id="661"/>
    <lineage>
        <taxon>Bacteria</taxon>
        <taxon>Pseudomonadati</taxon>
        <taxon>Pseudomonadota</taxon>
        <taxon>Gammaproteobacteria</taxon>
        <taxon>Vibrionales</taxon>
        <taxon>Vibrionaceae</taxon>
        <taxon>Photobacterium</taxon>
    </lineage>
</organism>